<gene>
    <name evidence="1" type="ORF">chiPu_0031564</name>
</gene>
<sequence>AFARDLHHTLHGAADYDHLAVGRVRGVDYRPHPGDIGGEGRDRDPALGGLDQLLDGSGDLGLRGRAPVAHGIGGIADQRQHAFVAELPQPPLVGRLADHRGRIDLPVAGVQHGADVGLDRQRVRFRNRMRDRNEFDVERADIDPAARRDHGDRDLRRIALGGAFGLEQRRRELRRVDLAAKLRPEVDDRAEMILMGVRQHEAHQVVALLLQEAD</sequence>
<organism evidence="1 2">
    <name type="scientific">Chiloscyllium punctatum</name>
    <name type="common">Brownbanded bambooshark</name>
    <name type="synonym">Hemiscyllium punctatum</name>
    <dbReference type="NCBI Taxonomy" id="137246"/>
    <lineage>
        <taxon>Eukaryota</taxon>
        <taxon>Metazoa</taxon>
        <taxon>Chordata</taxon>
        <taxon>Craniata</taxon>
        <taxon>Vertebrata</taxon>
        <taxon>Chondrichthyes</taxon>
        <taxon>Elasmobranchii</taxon>
        <taxon>Galeomorphii</taxon>
        <taxon>Galeoidea</taxon>
        <taxon>Orectolobiformes</taxon>
        <taxon>Hemiscylliidae</taxon>
        <taxon>Chiloscyllium</taxon>
    </lineage>
</organism>
<feature type="non-terminal residue" evidence="1">
    <location>
        <position position="214"/>
    </location>
</feature>
<dbReference type="Proteomes" id="UP000287033">
    <property type="component" value="Unassembled WGS sequence"/>
</dbReference>
<keyword evidence="2" id="KW-1185">Reference proteome</keyword>
<comment type="caution">
    <text evidence="1">The sequence shown here is derived from an EMBL/GenBank/DDBJ whole genome shotgun (WGS) entry which is preliminary data.</text>
</comment>
<name>A0A401TXU7_CHIPU</name>
<evidence type="ECO:0000313" key="2">
    <source>
        <dbReference type="Proteomes" id="UP000287033"/>
    </source>
</evidence>
<proteinExistence type="predicted"/>
<feature type="non-terminal residue" evidence="1">
    <location>
        <position position="1"/>
    </location>
</feature>
<protein>
    <submittedName>
        <fullName evidence="1">Uncharacterized protein</fullName>
    </submittedName>
</protein>
<dbReference type="EMBL" id="BEZZ01213066">
    <property type="protein sequence ID" value="GCC47477.1"/>
    <property type="molecule type" value="Genomic_DNA"/>
</dbReference>
<reference evidence="1 2" key="1">
    <citation type="journal article" date="2018" name="Nat. Ecol. Evol.">
        <title>Shark genomes provide insights into elasmobranch evolution and the origin of vertebrates.</title>
        <authorList>
            <person name="Hara Y"/>
            <person name="Yamaguchi K"/>
            <person name="Onimaru K"/>
            <person name="Kadota M"/>
            <person name="Koyanagi M"/>
            <person name="Keeley SD"/>
            <person name="Tatsumi K"/>
            <person name="Tanaka K"/>
            <person name="Motone F"/>
            <person name="Kageyama Y"/>
            <person name="Nozu R"/>
            <person name="Adachi N"/>
            <person name="Nishimura O"/>
            <person name="Nakagawa R"/>
            <person name="Tanegashima C"/>
            <person name="Kiyatake I"/>
            <person name="Matsumoto R"/>
            <person name="Murakumo K"/>
            <person name="Nishida K"/>
            <person name="Terakita A"/>
            <person name="Kuratani S"/>
            <person name="Sato K"/>
            <person name="Hyodo S Kuraku.S."/>
        </authorList>
    </citation>
    <scope>NUCLEOTIDE SEQUENCE [LARGE SCALE GENOMIC DNA]</scope>
</reference>
<evidence type="ECO:0000313" key="1">
    <source>
        <dbReference type="EMBL" id="GCC47477.1"/>
    </source>
</evidence>
<accession>A0A401TXU7</accession>
<dbReference type="AlphaFoldDB" id="A0A401TXU7"/>